<evidence type="ECO:0000256" key="6">
    <source>
        <dbReference type="ARBA" id="ARBA00022692"/>
    </source>
</evidence>
<evidence type="ECO:0008006" key="14">
    <source>
        <dbReference type="Google" id="ProtNLM"/>
    </source>
</evidence>
<dbReference type="GO" id="GO:0015031">
    <property type="term" value="P:protein transport"/>
    <property type="evidence" value="ECO:0007669"/>
    <property type="project" value="UniProtKB-KW"/>
</dbReference>
<dbReference type="Proteomes" id="UP000005010">
    <property type="component" value="Chromosome"/>
</dbReference>
<dbReference type="AlphaFoldDB" id="I0EPR6"/>
<feature type="transmembrane region" description="Helical" evidence="11">
    <location>
        <begin position="20"/>
        <end position="39"/>
    </location>
</feature>
<keyword evidence="5" id="KW-0997">Cell inner membrane</keyword>
<evidence type="ECO:0000256" key="2">
    <source>
        <dbReference type="ARBA" id="ARBA00005811"/>
    </source>
</evidence>
<organism evidence="12 13">
    <name type="scientific">Helicobacter cetorum (strain ATCC BAA-429 / MIT 00-7128)</name>
    <dbReference type="NCBI Taxonomy" id="182217"/>
    <lineage>
        <taxon>Bacteria</taxon>
        <taxon>Pseudomonadati</taxon>
        <taxon>Campylobacterota</taxon>
        <taxon>Epsilonproteobacteria</taxon>
        <taxon>Campylobacterales</taxon>
        <taxon>Helicobacteraceae</taxon>
        <taxon>Helicobacter</taxon>
    </lineage>
</organism>
<evidence type="ECO:0000313" key="12">
    <source>
        <dbReference type="EMBL" id="AFI04935.1"/>
    </source>
</evidence>
<comment type="similarity">
    <text evidence="2 10">Belongs to the ExbD/TolR family.</text>
</comment>
<dbReference type="RefSeq" id="WP_014661797.1">
    <property type="nucleotide sequence ID" value="NC_017737.1"/>
</dbReference>
<evidence type="ECO:0000256" key="4">
    <source>
        <dbReference type="ARBA" id="ARBA00022475"/>
    </source>
</evidence>
<evidence type="ECO:0000256" key="11">
    <source>
        <dbReference type="SAM" id="Phobius"/>
    </source>
</evidence>
<keyword evidence="6 10" id="KW-0812">Transmembrane</keyword>
<dbReference type="HOGENOM" id="CLU_085305_1_3_7"/>
<keyword evidence="3 10" id="KW-0813">Transport</keyword>
<comment type="subcellular location">
    <subcellularLocation>
        <location evidence="1">Cell inner membrane</location>
        <topology evidence="1">Single-pass type II membrane protein</topology>
    </subcellularLocation>
    <subcellularLocation>
        <location evidence="10">Cell membrane</location>
        <topology evidence="10">Single-pass type II membrane protein</topology>
    </subcellularLocation>
</comment>
<evidence type="ECO:0000313" key="13">
    <source>
        <dbReference type="Proteomes" id="UP000005010"/>
    </source>
</evidence>
<dbReference type="KEGG" id="hce:HCW_08390"/>
<evidence type="ECO:0000256" key="3">
    <source>
        <dbReference type="ARBA" id="ARBA00022448"/>
    </source>
</evidence>
<evidence type="ECO:0000256" key="5">
    <source>
        <dbReference type="ARBA" id="ARBA00022519"/>
    </source>
</evidence>
<keyword evidence="8 11" id="KW-1133">Transmembrane helix</keyword>
<evidence type="ECO:0000256" key="10">
    <source>
        <dbReference type="RuleBase" id="RU003879"/>
    </source>
</evidence>
<evidence type="ECO:0000256" key="8">
    <source>
        <dbReference type="ARBA" id="ARBA00022989"/>
    </source>
</evidence>
<proteinExistence type="inferred from homology"/>
<dbReference type="STRING" id="182217.HCW_08390"/>
<keyword evidence="7 10" id="KW-0653">Protein transport</keyword>
<dbReference type="EMBL" id="CP003479">
    <property type="protein sequence ID" value="AFI04935.1"/>
    <property type="molecule type" value="Genomic_DNA"/>
</dbReference>
<dbReference type="GO" id="GO:0005886">
    <property type="term" value="C:plasma membrane"/>
    <property type="evidence" value="ECO:0007669"/>
    <property type="project" value="UniProtKB-SubCell"/>
</dbReference>
<reference evidence="13" key="1">
    <citation type="submission" date="2012-04" db="EMBL/GenBank/DDBJ databases">
        <title>Complete genome sequence of Helicobacter cetorum strain MIT 00-7128.</title>
        <authorList>
            <person name="Kersulyte D."/>
            <person name="Berg D.E."/>
        </authorList>
    </citation>
    <scope>NUCLEOTIDE SEQUENCE [LARGE SCALE GENOMIC DNA]</scope>
    <source>
        <strain evidence="13">MIT 00-7128</strain>
    </source>
</reference>
<dbReference type="Pfam" id="PF02472">
    <property type="entry name" value="ExbD"/>
    <property type="match status" value="1"/>
</dbReference>
<evidence type="ECO:0000256" key="7">
    <source>
        <dbReference type="ARBA" id="ARBA00022927"/>
    </source>
</evidence>
<evidence type="ECO:0000256" key="1">
    <source>
        <dbReference type="ARBA" id="ARBA00004249"/>
    </source>
</evidence>
<name>I0EPR6_HELC0</name>
<dbReference type="PATRIC" id="fig|182217.3.peg.1781"/>
<dbReference type="InterPro" id="IPR003400">
    <property type="entry name" value="ExbD"/>
</dbReference>
<dbReference type="Gene3D" id="3.30.420.270">
    <property type="match status" value="1"/>
</dbReference>
<keyword evidence="9 11" id="KW-0472">Membrane</keyword>
<accession>I0EPR6</accession>
<keyword evidence="13" id="KW-1185">Reference proteome</keyword>
<keyword evidence="4" id="KW-1003">Cell membrane</keyword>
<protein>
    <recommendedName>
        <fullName evidence="14">Biopolymer transport protein</fullName>
    </recommendedName>
</protein>
<evidence type="ECO:0000256" key="9">
    <source>
        <dbReference type="ARBA" id="ARBA00023136"/>
    </source>
</evidence>
<dbReference type="PANTHER" id="PTHR30558">
    <property type="entry name" value="EXBD MEMBRANE COMPONENT OF PMF-DRIVEN MACROMOLECULE IMPORT SYSTEM"/>
    <property type="match status" value="1"/>
</dbReference>
<gene>
    <name evidence="12" type="ordered locus">HCW_08390</name>
</gene>
<sequence>MDYNNYWDEDKPELNITPLVDVMLVLLAILMVTTPTLTYQEEIALPSGSKTFRAVQDKVIEIRMDKHAKIYIDKQTYEYKAFPDTFNLLSKKYDKNTKVNIRADKHLTYEKVIYLLKTIKEAGFLKVSLITSS</sequence>
<dbReference type="GO" id="GO:0022857">
    <property type="term" value="F:transmembrane transporter activity"/>
    <property type="evidence" value="ECO:0007669"/>
    <property type="project" value="InterPro"/>
</dbReference>
<dbReference type="PANTHER" id="PTHR30558:SF12">
    <property type="entry name" value="BIOPOLYMER TRANSPORT PROTEIN EXBD"/>
    <property type="match status" value="1"/>
</dbReference>
<dbReference type="eggNOG" id="COG0848">
    <property type="taxonomic scope" value="Bacteria"/>
</dbReference>